<dbReference type="SUPFAM" id="SSF103473">
    <property type="entry name" value="MFS general substrate transporter"/>
    <property type="match status" value="1"/>
</dbReference>
<dbReference type="GO" id="GO:0022857">
    <property type="term" value="F:transmembrane transporter activity"/>
    <property type="evidence" value="ECO:0007669"/>
    <property type="project" value="InterPro"/>
</dbReference>
<dbReference type="GO" id="GO:0005886">
    <property type="term" value="C:plasma membrane"/>
    <property type="evidence" value="ECO:0007669"/>
    <property type="project" value="UniProtKB-SubCell"/>
</dbReference>
<evidence type="ECO:0000256" key="4">
    <source>
        <dbReference type="ARBA" id="ARBA00022692"/>
    </source>
</evidence>
<accession>A0A939QK40</accession>
<gene>
    <name evidence="9" type="ORF">J4H85_09375</name>
</gene>
<dbReference type="InterPro" id="IPR011701">
    <property type="entry name" value="MFS"/>
</dbReference>
<dbReference type="PROSITE" id="PS00217">
    <property type="entry name" value="SUGAR_TRANSPORT_2"/>
    <property type="match status" value="1"/>
</dbReference>
<feature type="transmembrane region" description="Helical" evidence="7">
    <location>
        <begin position="381"/>
        <end position="404"/>
    </location>
</feature>
<keyword evidence="4 7" id="KW-0812">Transmembrane</keyword>
<feature type="transmembrane region" description="Helical" evidence="7">
    <location>
        <begin position="158"/>
        <end position="180"/>
    </location>
</feature>
<comment type="subcellular location">
    <subcellularLocation>
        <location evidence="1">Cell membrane</location>
        <topology evidence="1">Multi-pass membrane protein</topology>
    </subcellularLocation>
</comment>
<keyword evidence="5 7" id="KW-1133">Transmembrane helix</keyword>
<dbReference type="RefSeq" id="WP_208239013.1">
    <property type="nucleotide sequence ID" value="NZ_BAAAQU010000002.1"/>
</dbReference>
<keyword evidence="10" id="KW-1185">Reference proteome</keyword>
<keyword evidence="3" id="KW-1003">Cell membrane</keyword>
<feature type="domain" description="Major facilitator superfamily (MFS) profile" evidence="8">
    <location>
        <begin position="20"/>
        <end position="433"/>
    </location>
</feature>
<feature type="transmembrane region" description="Helical" evidence="7">
    <location>
        <begin position="410"/>
        <end position="430"/>
    </location>
</feature>
<evidence type="ECO:0000256" key="7">
    <source>
        <dbReference type="SAM" id="Phobius"/>
    </source>
</evidence>
<feature type="transmembrane region" description="Helical" evidence="7">
    <location>
        <begin position="117"/>
        <end position="137"/>
    </location>
</feature>
<dbReference type="InterPro" id="IPR036259">
    <property type="entry name" value="MFS_trans_sf"/>
</dbReference>
<evidence type="ECO:0000256" key="3">
    <source>
        <dbReference type="ARBA" id="ARBA00022475"/>
    </source>
</evidence>
<dbReference type="PANTHER" id="PTHR43045">
    <property type="entry name" value="SHIKIMATE TRANSPORTER"/>
    <property type="match status" value="1"/>
</dbReference>
<feature type="transmembrane region" description="Helical" evidence="7">
    <location>
        <begin position="314"/>
        <end position="333"/>
    </location>
</feature>
<dbReference type="InterPro" id="IPR020846">
    <property type="entry name" value="MFS_dom"/>
</dbReference>
<dbReference type="Proteomes" id="UP000668403">
    <property type="component" value="Unassembled WGS sequence"/>
</dbReference>
<evidence type="ECO:0000313" key="10">
    <source>
        <dbReference type="Proteomes" id="UP000668403"/>
    </source>
</evidence>
<dbReference type="Pfam" id="PF07690">
    <property type="entry name" value="MFS_1"/>
    <property type="match status" value="2"/>
</dbReference>
<comment type="caution">
    <text evidence="9">The sequence shown here is derived from an EMBL/GenBank/DDBJ whole genome shotgun (WGS) entry which is preliminary data.</text>
</comment>
<protein>
    <submittedName>
        <fullName evidence="9">MFS transporter</fullName>
    </submittedName>
</protein>
<keyword evidence="6 7" id="KW-0472">Membrane</keyword>
<sequence length="448" mass="47596">MSAPQSTGKRTPLTKQQKRAVAGGSIGTLMEYFDYYLYGLAAAAVFPAIFFASNDPFLAQIYSFGTFAVGFFFRPLGGIVFGYIGDRMGRKPALLITVIGMGLTTAAIGLIPPEAMIGATAPILLIVLRSFQGLFVGGEMGGAATIVVEHAPPKRRGLFGAFLISGAGIANLASAGAMSALGAGPESFFMTWGWRIPFWFALVLAIIAILLRSKLEESDEFKSHTKTLQVQGVKPKSPLVEVFRHPKNTILGILIGLPQSIAGYIVLTYGLAFIVSSGTAAQVGFIGTMIVGFLQIFVAPAYGALSDKLGRRTVYIAGCIGFAILIWPTFLLYETHNQWLIWLGMIIGFVIPGVAMQGTLHTMLTEMFDVEQRITGVNIGYQLSNTLGGGLAPLIATALVGWASGSFWPVAVYAGVICLIGAVTTAAATIRPATEDAGRIHELKLDSK</sequence>
<reference evidence="9" key="1">
    <citation type="submission" date="2021-03" db="EMBL/GenBank/DDBJ databases">
        <title>Leucobacter chromiisoli sp. nov., isolated from chromium-containing soil of chemical plant.</title>
        <authorList>
            <person name="Xu Z."/>
        </authorList>
    </citation>
    <scope>NUCLEOTIDE SEQUENCE</scope>
    <source>
        <strain evidence="9">K 70/01</strain>
    </source>
</reference>
<dbReference type="AlphaFoldDB" id="A0A939QK40"/>
<feature type="transmembrane region" description="Helical" evidence="7">
    <location>
        <begin position="192"/>
        <end position="211"/>
    </location>
</feature>
<feature type="transmembrane region" description="Helical" evidence="7">
    <location>
        <begin position="59"/>
        <end position="81"/>
    </location>
</feature>
<feature type="transmembrane region" description="Helical" evidence="7">
    <location>
        <begin position="250"/>
        <end position="274"/>
    </location>
</feature>
<evidence type="ECO:0000313" key="9">
    <source>
        <dbReference type="EMBL" id="MBO2990199.1"/>
    </source>
</evidence>
<dbReference type="PANTHER" id="PTHR43045:SF1">
    <property type="entry name" value="SHIKIMATE TRANSPORTER"/>
    <property type="match status" value="1"/>
</dbReference>
<feature type="transmembrane region" description="Helical" evidence="7">
    <location>
        <begin position="93"/>
        <end position="111"/>
    </location>
</feature>
<proteinExistence type="predicted"/>
<evidence type="ECO:0000256" key="5">
    <source>
        <dbReference type="ARBA" id="ARBA00022989"/>
    </source>
</evidence>
<dbReference type="InterPro" id="IPR005829">
    <property type="entry name" value="Sugar_transporter_CS"/>
</dbReference>
<evidence type="ECO:0000256" key="6">
    <source>
        <dbReference type="ARBA" id="ARBA00023136"/>
    </source>
</evidence>
<evidence type="ECO:0000256" key="1">
    <source>
        <dbReference type="ARBA" id="ARBA00004651"/>
    </source>
</evidence>
<dbReference type="EMBL" id="JAGFBF010000005">
    <property type="protein sequence ID" value="MBO2990199.1"/>
    <property type="molecule type" value="Genomic_DNA"/>
</dbReference>
<name>A0A939QK40_9MICO</name>
<feature type="transmembrane region" description="Helical" evidence="7">
    <location>
        <begin position="339"/>
        <end position="360"/>
    </location>
</feature>
<dbReference type="Gene3D" id="1.20.1250.20">
    <property type="entry name" value="MFS general substrate transporter like domains"/>
    <property type="match status" value="2"/>
</dbReference>
<feature type="transmembrane region" description="Helical" evidence="7">
    <location>
        <begin position="280"/>
        <end position="302"/>
    </location>
</feature>
<evidence type="ECO:0000256" key="2">
    <source>
        <dbReference type="ARBA" id="ARBA00022448"/>
    </source>
</evidence>
<organism evidence="9 10">
    <name type="scientific">Leucobacter tardus</name>
    <dbReference type="NCBI Taxonomy" id="501483"/>
    <lineage>
        <taxon>Bacteria</taxon>
        <taxon>Bacillati</taxon>
        <taxon>Actinomycetota</taxon>
        <taxon>Actinomycetes</taxon>
        <taxon>Micrococcales</taxon>
        <taxon>Microbacteriaceae</taxon>
        <taxon>Leucobacter</taxon>
    </lineage>
</organism>
<evidence type="ECO:0000259" key="8">
    <source>
        <dbReference type="PROSITE" id="PS50850"/>
    </source>
</evidence>
<keyword evidence="2" id="KW-0813">Transport</keyword>
<dbReference type="PROSITE" id="PS50850">
    <property type="entry name" value="MFS"/>
    <property type="match status" value="1"/>
</dbReference>
<feature type="transmembrane region" description="Helical" evidence="7">
    <location>
        <begin position="35"/>
        <end position="53"/>
    </location>
</feature>